<dbReference type="Gene3D" id="3.30.40.10">
    <property type="entry name" value="Zinc/RING finger domain, C3HC4 (zinc finger)"/>
    <property type="match status" value="1"/>
</dbReference>
<dbReference type="OrthoDB" id="10009520at2759"/>
<dbReference type="InterPro" id="IPR044066">
    <property type="entry name" value="TRIAD_supradom"/>
</dbReference>
<dbReference type="RefSeq" id="XP_027337463.1">
    <property type="nucleotide sequence ID" value="XM_027481662.1"/>
</dbReference>
<dbReference type="PANTHER" id="PTHR11685">
    <property type="entry name" value="RBR FAMILY RING FINGER AND IBR DOMAIN-CONTAINING"/>
    <property type="match status" value="1"/>
</dbReference>
<evidence type="ECO:0000256" key="7">
    <source>
        <dbReference type="ARBA" id="ARBA00022737"/>
    </source>
</evidence>
<accession>A0A8B8K355</accession>
<keyword evidence="12" id="KW-1185">Reference proteome</keyword>
<dbReference type="GeneID" id="113851187"/>
<keyword evidence="7" id="KW-0677">Repeat</keyword>
<gene>
    <name evidence="13" type="primary">LOC113851187</name>
</gene>
<evidence type="ECO:0000313" key="12">
    <source>
        <dbReference type="Proteomes" id="UP000694853"/>
    </source>
</evidence>
<comment type="cofactor">
    <cofactor evidence="2">
        <name>Zn(2+)</name>
        <dbReference type="ChEBI" id="CHEBI:29105"/>
    </cofactor>
</comment>
<evidence type="ECO:0000256" key="2">
    <source>
        <dbReference type="ARBA" id="ARBA00001947"/>
    </source>
</evidence>
<sequence>MGDQPSKCLCFDFKPESDTFRIRRSICNHPFCTGCITNYVSAQIQNSILNQNCPNPNSHAEVELKPLCGIEVIDGWESARCESSTAEWEKTYCPFKNCSVLLVNDGEKVVTRAECPSCQKLFCAQCRVPWHADMTCKEFQKLKRNNDEGDLDSKFLDLAKRNRSQR</sequence>
<dbReference type="GO" id="GO:0008270">
    <property type="term" value="F:zinc ion binding"/>
    <property type="evidence" value="ECO:0007669"/>
    <property type="project" value="UniProtKB-KW"/>
</dbReference>
<evidence type="ECO:0000256" key="3">
    <source>
        <dbReference type="ARBA" id="ARBA00004906"/>
    </source>
</evidence>
<evidence type="ECO:0000256" key="8">
    <source>
        <dbReference type="ARBA" id="ARBA00022771"/>
    </source>
</evidence>
<keyword evidence="9" id="KW-0833">Ubl conjugation pathway</keyword>
<keyword evidence="5" id="KW-0808">Transferase</keyword>
<dbReference type="EC" id="2.3.2.31" evidence="4"/>
<dbReference type="PROSITE" id="PS00518">
    <property type="entry name" value="ZF_RING_1"/>
    <property type="match status" value="1"/>
</dbReference>
<dbReference type="GO" id="GO:0061630">
    <property type="term" value="F:ubiquitin protein ligase activity"/>
    <property type="evidence" value="ECO:0007669"/>
    <property type="project" value="UniProtKB-EC"/>
</dbReference>
<reference evidence="12" key="1">
    <citation type="journal article" date="2019" name="Toxins">
        <title>Detection of Abrin-Like and Prepropulchellin-Like Toxin Genes and Transcripts Using Whole Genome Sequencing and Full-Length Transcript Sequencing of Abrus precatorius.</title>
        <authorList>
            <person name="Hovde B.T."/>
            <person name="Daligault H.E."/>
            <person name="Hanschen E.R."/>
            <person name="Kunde Y.A."/>
            <person name="Johnson M.B."/>
            <person name="Starkenburg S.R."/>
            <person name="Johnson S.L."/>
        </authorList>
    </citation>
    <scope>NUCLEOTIDE SEQUENCE [LARGE SCALE GENOMIC DNA]</scope>
</reference>
<organism evidence="12 13">
    <name type="scientific">Abrus precatorius</name>
    <name type="common">Indian licorice</name>
    <name type="synonym">Glycine abrus</name>
    <dbReference type="NCBI Taxonomy" id="3816"/>
    <lineage>
        <taxon>Eukaryota</taxon>
        <taxon>Viridiplantae</taxon>
        <taxon>Streptophyta</taxon>
        <taxon>Embryophyta</taxon>
        <taxon>Tracheophyta</taxon>
        <taxon>Spermatophyta</taxon>
        <taxon>Magnoliopsida</taxon>
        <taxon>eudicotyledons</taxon>
        <taxon>Gunneridae</taxon>
        <taxon>Pentapetalae</taxon>
        <taxon>rosids</taxon>
        <taxon>fabids</taxon>
        <taxon>Fabales</taxon>
        <taxon>Fabaceae</taxon>
        <taxon>Papilionoideae</taxon>
        <taxon>50 kb inversion clade</taxon>
        <taxon>NPAAA clade</taxon>
        <taxon>indigoferoid/millettioid clade</taxon>
        <taxon>Abreae</taxon>
        <taxon>Abrus</taxon>
    </lineage>
</organism>
<name>A0A8B8K355_ABRPR</name>
<dbReference type="InterPro" id="IPR031127">
    <property type="entry name" value="E3_UB_ligase_RBR"/>
</dbReference>
<evidence type="ECO:0000313" key="13">
    <source>
        <dbReference type="RefSeq" id="XP_027337463.1"/>
    </source>
</evidence>
<dbReference type="AlphaFoldDB" id="A0A8B8K355"/>
<dbReference type="UniPathway" id="UPA00143"/>
<comment type="catalytic activity">
    <reaction evidence="1">
        <text>[E2 ubiquitin-conjugating enzyme]-S-ubiquitinyl-L-cysteine + [acceptor protein]-L-lysine = [E2 ubiquitin-conjugating enzyme]-L-cysteine + [acceptor protein]-N(6)-ubiquitinyl-L-lysine.</text>
        <dbReference type="EC" id="2.3.2.31"/>
    </reaction>
</comment>
<protein>
    <recommendedName>
        <fullName evidence="4">RBR-type E3 ubiquitin transferase</fullName>
        <ecNumber evidence="4">2.3.2.31</ecNumber>
    </recommendedName>
</protein>
<evidence type="ECO:0000256" key="9">
    <source>
        <dbReference type="ARBA" id="ARBA00022786"/>
    </source>
</evidence>
<reference evidence="13" key="2">
    <citation type="submission" date="2025-08" db="UniProtKB">
        <authorList>
            <consortium name="RefSeq"/>
        </authorList>
    </citation>
    <scope>IDENTIFICATION</scope>
    <source>
        <tissue evidence="13">Young leaves</tissue>
    </source>
</reference>
<dbReference type="InterPro" id="IPR017907">
    <property type="entry name" value="Znf_RING_CS"/>
</dbReference>
<keyword evidence="6" id="KW-0479">Metal-binding</keyword>
<dbReference type="Pfam" id="PF01485">
    <property type="entry name" value="IBR"/>
    <property type="match status" value="1"/>
</dbReference>
<proteinExistence type="predicted"/>
<dbReference type="InterPro" id="IPR013083">
    <property type="entry name" value="Znf_RING/FYVE/PHD"/>
</dbReference>
<keyword evidence="8" id="KW-0863">Zinc-finger</keyword>
<dbReference type="InterPro" id="IPR002867">
    <property type="entry name" value="IBR_dom"/>
</dbReference>
<comment type="pathway">
    <text evidence="3">Protein modification; protein ubiquitination.</text>
</comment>
<dbReference type="KEGG" id="aprc:113851187"/>
<evidence type="ECO:0000256" key="6">
    <source>
        <dbReference type="ARBA" id="ARBA00022723"/>
    </source>
</evidence>
<feature type="domain" description="RING-type" evidence="11">
    <location>
        <begin position="2"/>
        <end position="166"/>
    </location>
</feature>
<dbReference type="PROSITE" id="PS51873">
    <property type="entry name" value="TRIAD"/>
    <property type="match status" value="1"/>
</dbReference>
<dbReference type="Proteomes" id="UP000694853">
    <property type="component" value="Unplaced"/>
</dbReference>
<dbReference type="SUPFAM" id="SSF57850">
    <property type="entry name" value="RING/U-box"/>
    <property type="match status" value="2"/>
</dbReference>
<evidence type="ECO:0000256" key="1">
    <source>
        <dbReference type="ARBA" id="ARBA00001798"/>
    </source>
</evidence>
<evidence type="ECO:0000259" key="11">
    <source>
        <dbReference type="PROSITE" id="PS51873"/>
    </source>
</evidence>
<evidence type="ECO:0000256" key="4">
    <source>
        <dbReference type="ARBA" id="ARBA00012251"/>
    </source>
</evidence>
<evidence type="ECO:0000256" key="5">
    <source>
        <dbReference type="ARBA" id="ARBA00022679"/>
    </source>
</evidence>
<dbReference type="GO" id="GO:0016567">
    <property type="term" value="P:protein ubiquitination"/>
    <property type="evidence" value="ECO:0007669"/>
    <property type="project" value="UniProtKB-UniPathway"/>
</dbReference>
<evidence type="ECO:0000256" key="10">
    <source>
        <dbReference type="ARBA" id="ARBA00022833"/>
    </source>
</evidence>
<dbReference type="CDD" id="cd22582">
    <property type="entry name" value="BRcat_RBR_unk"/>
    <property type="match status" value="1"/>
</dbReference>
<keyword evidence="10" id="KW-0862">Zinc</keyword>
<dbReference type="SMART" id="SM00647">
    <property type="entry name" value="IBR"/>
    <property type="match status" value="1"/>
</dbReference>